<keyword evidence="1" id="KW-1133">Transmembrane helix</keyword>
<evidence type="ECO:0000256" key="1">
    <source>
        <dbReference type="SAM" id="Phobius"/>
    </source>
</evidence>
<keyword evidence="3" id="KW-1185">Reference proteome</keyword>
<sequence length="189" mass="22239">MKMSPALKGFLISVVAVLMAFGIYFLFLAKKDAYLVDNPTSETYYFKLNKGAEKIISGGQYVEVDLNKGQNSIQVFDKHKKLLYDSAFTVARQRGMVNIAHQDYYIHTQYYGYDVDKDSLLMTLGTTTIDNENYFGAPKHFKSLYAEDFYYNVNENYDRIIKNIQKTETRTKIFRKQDFLNYYKEHYQF</sequence>
<comment type="caution">
    <text evidence="2">The sequence shown here is derived from an EMBL/GenBank/DDBJ whole genome shotgun (WGS) entry which is preliminary data.</text>
</comment>
<dbReference type="Proteomes" id="UP000252172">
    <property type="component" value="Unassembled WGS sequence"/>
</dbReference>
<name>A0A368MXD9_9FLAO</name>
<evidence type="ECO:0000313" key="3">
    <source>
        <dbReference type="Proteomes" id="UP000252172"/>
    </source>
</evidence>
<gene>
    <name evidence="2" type="ORF">DQ356_07710</name>
</gene>
<organism evidence="2 3">
    <name type="scientific">Chryseobacterium lacus</name>
    <dbReference type="NCBI Taxonomy" id="2058346"/>
    <lineage>
        <taxon>Bacteria</taxon>
        <taxon>Pseudomonadati</taxon>
        <taxon>Bacteroidota</taxon>
        <taxon>Flavobacteriia</taxon>
        <taxon>Flavobacteriales</taxon>
        <taxon>Weeksellaceae</taxon>
        <taxon>Chryseobacterium group</taxon>
        <taxon>Chryseobacterium</taxon>
    </lineage>
</organism>
<dbReference type="EMBL" id="QPIE01000005">
    <property type="protein sequence ID" value="RCU42848.1"/>
    <property type="molecule type" value="Genomic_DNA"/>
</dbReference>
<accession>A0A368MXD9</accession>
<dbReference type="OrthoDB" id="1272486at2"/>
<reference evidence="2 3" key="1">
    <citation type="submission" date="2018-07" db="EMBL/GenBank/DDBJ databases">
        <title>Chryseobacterium lacus sp. nov., isolated from lake water.</title>
        <authorList>
            <person name="Li C.-M."/>
        </authorList>
    </citation>
    <scope>NUCLEOTIDE SEQUENCE [LARGE SCALE GENOMIC DNA]</scope>
    <source>
        <strain evidence="2 3">YLOS41</strain>
    </source>
</reference>
<protein>
    <submittedName>
        <fullName evidence="2">Uncharacterized protein</fullName>
    </submittedName>
</protein>
<evidence type="ECO:0000313" key="2">
    <source>
        <dbReference type="EMBL" id="RCU42848.1"/>
    </source>
</evidence>
<dbReference type="AlphaFoldDB" id="A0A368MXD9"/>
<keyword evidence="1" id="KW-0472">Membrane</keyword>
<feature type="transmembrane region" description="Helical" evidence="1">
    <location>
        <begin position="6"/>
        <end position="27"/>
    </location>
</feature>
<proteinExistence type="predicted"/>
<keyword evidence="1" id="KW-0812">Transmembrane</keyword>
<dbReference type="RefSeq" id="WP_114304059.1">
    <property type="nucleotide sequence ID" value="NZ_QPIE01000005.1"/>
</dbReference>